<dbReference type="InterPro" id="IPR003599">
    <property type="entry name" value="Ig_sub"/>
</dbReference>
<sequence length="151" mass="16642">MTEICLDTSVLQCYHCWVQSVVFSEPQTMMNMMKMISLIPMLTTLGFLIQESSAGVVTQSPTVKSVSLGETVYLSCTASKGVDDDLSWYLQKPGQSPQLLFYKISQRQSETPGHFSSSGSEPDFTLTISVVQAEDVGDYYCMGSYTDGNTQ</sequence>
<dbReference type="SMART" id="SM00409">
    <property type="entry name" value="IG"/>
    <property type="match status" value="1"/>
</dbReference>
<reference evidence="2" key="2">
    <citation type="submission" date="2025-09" db="UniProtKB">
        <authorList>
            <consortium name="Ensembl"/>
        </authorList>
    </citation>
    <scope>IDENTIFICATION</scope>
</reference>
<dbReference type="PROSITE" id="PS50835">
    <property type="entry name" value="IG_LIKE"/>
    <property type="match status" value="1"/>
</dbReference>
<dbReference type="InterPro" id="IPR013106">
    <property type="entry name" value="Ig_V-set"/>
</dbReference>
<dbReference type="OMA" id="LDYSCFP"/>
<dbReference type="Pfam" id="PF07686">
    <property type="entry name" value="V-set"/>
    <property type="match status" value="1"/>
</dbReference>
<evidence type="ECO:0000313" key="3">
    <source>
        <dbReference type="Proteomes" id="UP000472277"/>
    </source>
</evidence>
<dbReference type="FunFam" id="2.60.40.10:FF:001230">
    <property type="entry name" value="Immunoglobulin kappa variable 8-16"/>
    <property type="match status" value="1"/>
</dbReference>
<dbReference type="InterPro" id="IPR013783">
    <property type="entry name" value="Ig-like_fold"/>
</dbReference>
<proteinExistence type="predicted"/>
<keyword evidence="3" id="KW-1185">Reference proteome</keyword>
<dbReference type="InterPro" id="IPR050150">
    <property type="entry name" value="IgV_Light_Chain"/>
</dbReference>
<dbReference type="SMART" id="SM00406">
    <property type="entry name" value="IGv"/>
    <property type="match status" value="1"/>
</dbReference>
<dbReference type="InterPro" id="IPR007110">
    <property type="entry name" value="Ig-like_dom"/>
</dbReference>
<dbReference type="GeneTree" id="ENSGT01080000257344"/>
<dbReference type="InParanoid" id="A0A674DT07"/>
<reference evidence="2" key="1">
    <citation type="submission" date="2025-08" db="UniProtKB">
        <authorList>
            <consortium name="Ensembl"/>
        </authorList>
    </citation>
    <scope>IDENTIFICATION</scope>
</reference>
<dbReference type="Proteomes" id="UP000472277">
    <property type="component" value="Chromosome 39"/>
</dbReference>
<name>A0A674DT07_SALTR</name>
<dbReference type="Ensembl" id="ENSSTUT00000106132.1">
    <property type="protein sequence ID" value="ENSSTUP00000098878.1"/>
    <property type="gene ID" value="ENSSTUG00000044354.1"/>
</dbReference>
<evidence type="ECO:0000313" key="2">
    <source>
        <dbReference type="Ensembl" id="ENSSTUP00000098878.1"/>
    </source>
</evidence>
<dbReference type="PANTHER" id="PTHR23267">
    <property type="entry name" value="IMMUNOGLOBULIN LIGHT CHAIN"/>
    <property type="match status" value="1"/>
</dbReference>
<evidence type="ECO:0000259" key="1">
    <source>
        <dbReference type="PROSITE" id="PS50835"/>
    </source>
</evidence>
<dbReference type="InterPro" id="IPR036179">
    <property type="entry name" value="Ig-like_dom_sf"/>
</dbReference>
<dbReference type="AlphaFoldDB" id="A0A674DT07"/>
<dbReference type="SUPFAM" id="SSF48726">
    <property type="entry name" value="Immunoglobulin"/>
    <property type="match status" value="1"/>
</dbReference>
<feature type="domain" description="Ig-like" evidence="1">
    <location>
        <begin position="40"/>
        <end position="151"/>
    </location>
</feature>
<protein>
    <recommendedName>
        <fullName evidence="1">Ig-like domain-containing protein</fullName>
    </recommendedName>
</protein>
<organism evidence="2 3">
    <name type="scientific">Salmo trutta</name>
    <name type="common">Brown trout</name>
    <dbReference type="NCBI Taxonomy" id="8032"/>
    <lineage>
        <taxon>Eukaryota</taxon>
        <taxon>Metazoa</taxon>
        <taxon>Chordata</taxon>
        <taxon>Craniata</taxon>
        <taxon>Vertebrata</taxon>
        <taxon>Euteleostomi</taxon>
        <taxon>Actinopterygii</taxon>
        <taxon>Neopterygii</taxon>
        <taxon>Teleostei</taxon>
        <taxon>Protacanthopterygii</taxon>
        <taxon>Salmoniformes</taxon>
        <taxon>Salmonidae</taxon>
        <taxon>Salmoninae</taxon>
        <taxon>Salmo</taxon>
    </lineage>
</organism>
<dbReference type="Gene3D" id="2.60.40.10">
    <property type="entry name" value="Immunoglobulins"/>
    <property type="match status" value="1"/>
</dbReference>
<accession>A0A674DT07</accession>